<dbReference type="Proteomes" id="UP000306509">
    <property type="component" value="Unassembled WGS sequence"/>
</dbReference>
<dbReference type="PANTHER" id="PTHR37832">
    <property type="entry name" value="BLL2683 PROTEIN"/>
    <property type="match status" value="1"/>
</dbReference>
<dbReference type="RefSeq" id="WP_138003869.1">
    <property type="nucleotide sequence ID" value="NZ_QGQD01000097.1"/>
</dbReference>
<evidence type="ECO:0000259" key="1">
    <source>
        <dbReference type="PROSITE" id="PS51502"/>
    </source>
</evidence>
<evidence type="ECO:0000313" key="3">
    <source>
        <dbReference type="Proteomes" id="UP000306509"/>
    </source>
</evidence>
<sequence length="97" mass="11267">MVKHILFWALKPEKKQDVEEIVTELNWKFQNMQPQIKGLLKAEVGANYNGGEFDFALYTEFVDRVSETAYQGHPEHVKIKEYIKAITVGKVCVDYEC</sequence>
<dbReference type="SMART" id="SM00886">
    <property type="entry name" value="Dabb"/>
    <property type="match status" value="1"/>
</dbReference>
<dbReference type="PANTHER" id="PTHR37832:SF1">
    <property type="entry name" value="STRESS-RESPONSE A_B BARREL DOMAIN-CONTAINING PROTEIN"/>
    <property type="match status" value="1"/>
</dbReference>
<dbReference type="SUPFAM" id="SSF54909">
    <property type="entry name" value="Dimeric alpha+beta barrel"/>
    <property type="match status" value="1"/>
</dbReference>
<protein>
    <submittedName>
        <fullName evidence="2">Stress responsive A/B Barrel Domain protein</fullName>
    </submittedName>
</protein>
<dbReference type="Pfam" id="PF07876">
    <property type="entry name" value="Dabb"/>
    <property type="match status" value="1"/>
</dbReference>
<feature type="domain" description="Stress-response A/B barrel" evidence="1">
    <location>
        <begin position="2"/>
        <end position="95"/>
    </location>
</feature>
<dbReference type="Gene3D" id="3.30.70.100">
    <property type="match status" value="1"/>
</dbReference>
<keyword evidence="3" id="KW-1185">Reference proteome</keyword>
<evidence type="ECO:0000313" key="2">
    <source>
        <dbReference type="EMBL" id="TLC98308.1"/>
    </source>
</evidence>
<dbReference type="InterPro" id="IPR013097">
    <property type="entry name" value="Dabb"/>
</dbReference>
<dbReference type="EMBL" id="QGQD01000097">
    <property type="protein sequence ID" value="TLC98308.1"/>
    <property type="molecule type" value="Genomic_DNA"/>
</dbReference>
<proteinExistence type="predicted"/>
<organism evidence="2 3">
    <name type="scientific">Robinsoniella peoriensis</name>
    <dbReference type="NCBI Taxonomy" id="180332"/>
    <lineage>
        <taxon>Bacteria</taxon>
        <taxon>Bacillati</taxon>
        <taxon>Bacillota</taxon>
        <taxon>Clostridia</taxon>
        <taxon>Lachnospirales</taxon>
        <taxon>Lachnospiraceae</taxon>
        <taxon>Robinsoniella</taxon>
    </lineage>
</organism>
<dbReference type="AlphaFoldDB" id="A0A4U8Q1Y2"/>
<name>A0A4U8Q1Y2_9FIRM</name>
<gene>
    <name evidence="2" type="ORF">DSM106044_04824</name>
</gene>
<comment type="caution">
    <text evidence="2">The sequence shown here is derived from an EMBL/GenBank/DDBJ whole genome shotgun (WGS) entry which is preliminary data.</text>
</comment>
<dbReference type="InterPro" id="IPR011008">
    <property type="entry name" value="Dimeric_a/b-barrel"/>
</dbReference>
<reference evidence="2 3" key="1">
    <citation type="journal article" date="2019" name="Anaerobe">
        <title>Detection of Robinsoniella peoriensis in multiple bone samples of a trauma patient.</title>
        <authorList>
            <person name="Schrottner P."/>
            <person name="Hartwich K."/>
            <person name="Bunk B."/>
            <person name="Schober I."/>
            <person name="Helbig S."/>
            <person name="Rudolph W.W."/>
            <person name="Gunzer F."/>
        </authorList>
    </citation>
    <scope>NUCLEOTIDE SEQUENCE [LARGE SCALE GENOMIC DNA]</scope>
    <source>
        <strain evidence="2 3">DSM 106044</strain>
    </source>
</reference>
<dbReference type="PROSITE" id="PS51502">
    <property type="entry name" value="S_R_A_B_BARREL"/>
    <property type="match status" value="1"/>
</dbReference>
<accession>A0A4U8Q1Y2</accession>
<dbReference type="STRING" id="180332.GCA_000797495_03784"/>